<organism evidence="2 3">
    <name type="scientific">Scleropages formosus</name>
    <name type="common">Asian bonytongue</name>
    <name type="synonym">Osteoglossum formosum</name>
    <dbReference type="NCBI Taxonomy" id="113540"/>
    <lineage>
        <taxon>Eukaryota</taxon>
        <taxon>Metazoa</taxon>
        <taxon>Chordata</taxon>
        <taxon>Craniata</taxon>
        <taxon>Vertebrata</taxon>
        <taxon>Euteleostomi</taxon>
        <taxon>Actinopterygii</taxon>
        <taxon>Neopterygii</taxon>
        <taxon>Teleostei</taxon>
        <taxon>Osteoglossocephala</taxon>
        <taxon>Osteoglossomorpha</taxon>
        <taxon>Osteoglossiformes</taxon>
        <taxon>Osteoglossidae</taxon>
        <taxon>Scleropages</taxon>
    </lineage>
</organism>
<reference evidence="2" key="3">
    <citation type="submission" date="2025-09" db="UniProtKB">
        <authorList>
            <consortium name="Ensembl"/>
        </authorList>
    </citation>
    <scope>IDENTIFICATION</scope>
</reference>
<accession>A0A8C9SH30</accession>
<feature type="region of interest" description="Disordered" evidence="1">
    <location>
        <begin position="133"/>
        <end position="158"/>
    </location>
</feature>
<proteinExistence type="predicted"/>
<dbReference type="RefSeq" id="XP_029105920.1">
    <property type="nucleotide sequence ID" value="XM_029250087.1"/>
</dbReference>
<dbReference type="OrthoDB" id="6022633at2759"/>
<dbReference type="Ensembl" id="ENSSFOT00015033209.2">
    <property type="protein sequence ID" value="ENSSFOP00015032845.2"/>
    <property type="gene ID" value="ENSSFOG00015020984.2"/>
</dbReference>
<dbReference type="Proteomes" id="UP000694397">
    <property type="component" value="Chromosome 3"/>
</dbReference>
<feature type="region of interest" description="Disordered" evidence="1">
    <location>
        <begin position="337"/>
        <end position="480"/>
    </location>
</feature>
<gene>
    <name evidence="2" type="primary">ccdc24</name>
</gene>
<dbReference type="Pfam" id="PF15669">
    <property type="entry name" value="CCDC24"/>
    <property type="match status" value="1"/>
</dbReference>
<evidence type="ECO:0000313" key="3">
    <source>
        <dbReference type="Proteomes" id="UP000694397"/>
    </source>
</evidence>
<dbReference type="KEGG" id="sfm:108935016"/>
<dbReference type="CTD" id="149473"/>
<reference evidence="2 3" key="1">
    <citation type="submission" date="2019-04" db="EMBL/GenBank/DDBJ databases">
        <authorList>
            <consortium name="Wellcome Sanger Institute Data Sharing"/>
        </authorList>
    </citation>
    <scope>NUCLEOTIDE SEQUENCE [LARGE SCALE GENOMIC DNA]</scope>
</reference>
<dbReference type="PANTHER" id="PTHR28601:SF1">
    <property type="entry name" value="COILED-COIL DOMAIN-CONTAINING PROTEIN 24"/>
    <property type="match status" value="1"/>
</dbReference>
<evidence type="ECO:0000256" key="1">
    <source>
        <dbReference type="SAM" id="MobiDB-lite"/>
    </source>
</evidence>
<evidence type="ECO:0000313" key="2">
    <source>
        <dbReference type="Ensembl" id="ENSSFOP00015032845.2"/>
    </source>
</evidence>
<protein>
    <recommendedName>
        <fullName evidence="4">Coiled-coil domain-containing protein 24</fullName>
    </recommendedName>
</protein>
<evidence type="ECO:0008006" key="4">
    <source>
        <dbReference type="Google" id="ProtNLM"/>
    </source>
</evidence>
<dbReference type="InterPro" id="IPR031367">
    <property type="entry name" value="CCDC24"/>
</dbReference>
<dbReference type="AlphaFoldDB" id="A0A8C9SH30"/>
<sequence>MACQGHDQNIDSLEGYEPPQCLWSLVKQHVPELELPEIRAVLGEALVDLYMEMYAEVEMWRQVWREARGKQGFGSRTPQPALADPPAIKELLRDEIRLLLLAVRDVANGEGRDGDAITSKFSPIVVNYAMAGRQQEAPGGAPEVRSSSGPSRSSAREDDIKAIKDKLNMSDIDEVVAHLKSVLAEECETLKRDIRFLQDCVEKCFLDRSEELRPEPTVSELREERRRIERELQLQSHLPHPRHADRAAVDGGLTYKLRSTQRMALSAPDLVPETRSSSPPPSKVGWPPTQPKSGLPTVKRGTEHRPPDGAVRHTTPTSVLVGSGHTPGSSLCFHGDESARKNCSNPCSGSDGRPRALLRDHRPRPMVSASSLSSATLEGRPHVNSDLDLRKSATETPRRVRPGPRSASPSSVADGRPRGRRVPLRSAHPLPPASRAKDGGLLSSRPFLPSPPETQRPASRGQSVSRRLRLPEANGLVSPT</sequence>
<reference evidence="2" key="2">
    <citation type="submission" date="2025-08" db="UniProtKB">
        <authorList>
            <consortium name="Ensembl"/>
        </authorList>
    </citation>
    <scope>IDENTIFICATION</scope>
</reference>
<dbReference type="GeneTree" id="ENSGT00390000011926"/>
<feature type="compositionally biased region" description="Polar residues" evidence="1">
    <location>
        <begin position="456"/>
        <end position="465"/>
    </location>
</feature>
<dbReference type="PANTHER" id="PTHR28601">
    <property type="entry name" value="COILED-COIL DOMAIN-CONTAINING PROTEIN 24"/>
    <property type="match status" value="1"/>
</dbReference>
<dbReference type="GeneID" id="108935016"/>
<feature type="compositionally biased region" description="Basic and acidic residues" evidence="1">
    <location>
        <begin position="300"/>
        <end position="311"/>
    </location>
</feature>
<keyword evidence="3" id="KW-1185">Reference proteome</keyword>
<feature type="region of interest" description="Disordered" evidence="1">
    <location>
        <begin position="265"/>
        <end position="325"/>
    </location>
</feature>
<feature type="compositionally biased region" description="Basic and acidic residues" evidence="1">
    <location>
        <begin position="379"/>
        <end position="398"/>
    </location>
</feature>
<name>A0A8C9SH30_SCLFO</name>